<evidence type="ECO:0000313" key="2">
    <source>
        <dbReference type="Proteomes" id="UP001165565"/>
    </source>
</evidence>
<dbReference type="RefSeq" id="WP_179515654.1">
    <property type="nucleotide sequence ID" value="NZ_JANFAV010000026.1"/>
</dbReference>
<name>A0AA41ZDF3_9SPHN</name>
<accession>A0AA41ZDF3</accession>
<dbReference type="AlphaFoldDB" id="A0AA41ZDF3"/>
<comment type="caution">
    <text evidence="1">The sequence shown here is derived from an EMBL/GenBank/DDBJ whole genome shotgun (WGS) entry which is preliminary data.</text>
</comment>
<dbReference type="InterPro" id="IPR012292">
    <property type="entry name" value="Globin/Proto"/>
</dbReference>
<dbReference type="EMBL" id="JANFAV010000026">
    <property type="protein sequence ID" value="MCW6537623.1"/>
    <property type="molecule type" value="Genomic_DNA"/>
</dbReference>
<organism evidence="1 2">
    <name type="scientific">Sphingomonas lycopersici</name>
    <dbReference type="NCBI Taxonomy" id="2951807"/>
    <lineage>
        <taxon>Bacteria</taxon>
        <taxon>Pseudomonadati</taxon>
        <taxon>Pseudomonadota</taxon>
        <taxon>Alphaproteobacteria</taxon>
        <taxon>Sphingomonadales</taxon>
        <taxon>Sphingomonadaceae</taxon>
        <taxon>Sphingomonas</taxon>
    </lineage>
</organism>
<reference evidence="1" key="1">
    <citation type="submission" date="2022-06" db="EMBL/GenBank/DDBJ databases">
        <title>Sphingomonas sp. nov. isolated from rhizosphere soil of tomato.</title>
        <authorList>
            <person name="Dong H."/>
            <person name="Gao R."/>
        </authorList>
    </citation>
    <scope>NUCLEOTIDE SEQUENCE</scope>
    <source>
        <strain evidence="1">MMSM24</strain>
    </source>
</reference>
<dbReference type="GO" id="GO:0019825">
    <property type="term" value="F:oxygen binding"/>
    <property type="evidence" value="ECO:0007669"/>
    <property type="project" value="InterPro"/>
</dbReference>
<dbReference type="SUPFAM" id="SSF46458">
    <property type="entry name" value="Globin-like"/>
    <property type="match status" value="1"/>
</dbReference>
<keyword evidence="2" id="KW-1185">Reference proteome</keyword>
<dbReference type="CDD" id="cd08916">
    <property type="entry name" value="TrHb3_P"/>
    <property type="match status" value="1"/>
</dbReference>
<dbReference type="GO" id="GO:0020037">
    <property type="term" value="F:heme binding"/>
    <property type="evidence" value="ECO:0007669"/>
    <property type="project" value="InterPro"/>
</dbReference>
<protein>
    <submittedName>
        <fullName evidence="1">Group III truncated hemoglobin</fullName>
    </submittedName>
</protein>
<evidence type="ECO:0000313" key="1">
    <source>
        <dbReference type="EMBL" id="MCW6537623.1"/>
    </source>
</evidence>
<dbReference type="Gene3D" id="1.10.490.10">
    <property type="entry name" value="Globins"/>
    <property type="match status" value="1"/>
</dbReference>
<proteinExistence type="predicted"/>
<gene>
    <name evidence="1" type="ORF">NEE01_22845</name>
</gene>
<dbReference type="Proteomes" id="UP001165565">
    <property type="component" value="Unassembled WGS sequence"/>
</dbReference>
<dbReference type="InterPro" id="IPR009050">
    <property type="entry name" value="Globin-like_sf"/>
</dbReference>
<sequence length="149" mass="16722">MAGLELTDDGLEALVNAFYARVRADADLGPIFNEAIDDWPEHLEKLSAFWSSVMRTTGRYKGQPLPAHMKHKSHITPALFERWLALWGETSDALMTPEAAAAVQTKAARIAESLQLALFFQLGERPNIRLERRSSGERGFQSVDARREL</sequence>